<feature type="active site" evidence="6">
    <location>
        <position position="363"/>
    </location>
</feature>
<dbReference type="InterPro" id="IPR050723">
    <property type="entry name" value="CFA/CMAS"/>
</dbReference>
<proteinExistence type="inferred from homology"/>
<dbReference type="Pfam" id="PF25371">
    <property type="entry name" value="DUF7884"/>
    <property type="match status" value="1"/>
</dbReference>
<dbReference type="GO" id="GO:0008610">
    <property type="term" value="P:lipid biosynthetic process"/>
    <property type="evidence" value="ECO:0007669"/>
    <property type="project" value="InterPro"/>
</dbReference>
<dbReference type="CDD" id="cd02440">
    <property type="entry name" value="AdoMet_MTases"/>
    <property type="match status" value="1"/>
</dbReference>
<dbReference type="InterPro" id="IPR057206">
    <property type="entry name" value="DUF7884"/>
</dbReference>
<dbReference type="InterPro" id="IPR029063">
    <property type="entry name" value="SAM-dependent_MTases_sf"/>
</dbReference>
<keyword evidence="5" id="KW-0443">Lipid metabolism</keyword>
<protein>
    <submittedName>
        <fullName evidence="8">Cyclopropane-fatty-acyl-phospholipid synthase</fullName>
    </submittedName>
</protein>
<keyword evidence="3" id="KW-0808">Transferase</keyword>
<gene>
    <name evidence="8" type="ORF">SAMN02745194_04469</name>
</gene>
<organism evidence="8 9">
    <name type="scientific">Muricoccus roseus</name>
    <dbReference type="NCBI Taxonomy" id="198092"/>
    <lineage>
        <taxon>Bacteria</taxon>
        <taxon>Pseudomonadati</taxon>
        <taxon>Pseudomonadota</taxon>
        <taxon>Alphaproteobacteria</taxon>
        <taxon>Acetobacterales</taxon>
        <taxon>Roseomonadaceae</taxon>
        <taxon>Muricoccus</taxon>
    </lineage>
</organism>
<dbReference type="AlphaFoldDB" id="A0A1M6QP81"/>
<keyword evidence="4" id="KW-0949">S-adenosyl-L-methionine</keyword>
<evidence type="ECO:0000313" key="9">
    <source>
        <dbReference type="Proteomes" id="UP000184387"/>
    </source>
</evidence>
<evidence type="ECO:0000256" key="1">
    <source>
        <dbReference type="ARBA" id="ARBA00010815"/>
    </source>
</evidence>
<dbReference type="SUPFAM" id="SSF53335">
    <property type="entry name" value="S-adenosyl-L-methionine-dependent methyltransferases"/>
    <property type="match status" value="1"/>
</dbReference>
<dbReference type="PIRSF" id="PIRSF003085">
    <property type="entry name" value="CMAS"/>
    <property type="match status" value="1"/>
</dbReference>
<evidence type="ECO:0000256" key="6">
    <source>
        <dbReference type="PIRSR" id="PIRSR003085-1"/>
    </source>
</evidence>
<dbReference type="InterPro" id="IPR003333">
    <property type="entry name" value="CMAS"/>
</dbReference>
<dbReference type="STRING" id="198092.SAMN02745194_04469"/>
<dbReference type="PANTHER" id="PTHR43667">
    <property type="entry name" value="CYCLOPROPANE-FATTY-ACYL-PHOSPHOLIPID SYNTHASE"/>
    <property type="match status" value="1"/>
</dbReference>
<feature type="domain" description="DUF7884" evidence="7">
    <location>
        <begin position="23"/>
        <end position="70"/>
    </location>
</feature>
<comment type="similarity">
    <text evidence="1">Belongs to the CFA/CMAS family.</text>
</comment>
<evidence type="ECO:0000313" key="8">
    <source>
        <dbReference type="EMBL" id="SHK22071.1"/>
    </source>
</evidence>
<dbReference type="GO" id="GO:0008168">
    <property type="term" value="F:methyltransferase activity"/>
    <property type="evidence" value="ECO:0007669"/>
    <property type="project" value="UniProtKB-KW"/>
</dbReference>
<evidence type="ECO:0000256" key="5">
    <source>
        <dbReference type="ARBA" id="ARBA00023098"/>
    </source>
</evidence>
<evidence type="ECO:0000256" key="4">
    <source>
        <dbReference type="ARBA" id="ARBA00022691"/>
    </source>
</evidence>
<dbReference type="OrthoDB" id="9782855at2"/>
<evidence type="ECO:0000256" key="2">
    <source>
        <dbReference type="ARBA" id="ARBA00022603"/>
    </source>
</evidence>
<reference evidence="8 9" key="1">
    <citation type="submission" date="2016-11" db="EMBL/GenBank/DDBJ databases">
        <authorList>
            <person name="Jaros S."/>
            <person name="Januszkiewicz K."/>
            <person name="Wedrychowicz H."/>
        </authorList>
    </citation>
    <scope>NUCLEOTIDE SEQUENCE [LARGE SCALE GENOMIC DNA]</scope>
    <source>
        <strain evidence="8 9">DSM 14916</strain>
    </source>
</reference>
<dbReference type="Pfam" id="PF02353">
    <property type="entry name" value="CMAS"/>
    <property type="match status" value="1"/>
</dbReference>
<keyword evidence="9" id="KW-1185">Reference proteome</keyword>
<keyword evidence="2" id="KW-0489">Methyltransferase</keyword>
<dbReference type="Proteomes" id="UP000184387">
    <property type="component" value="Unassembled WGS sequence"/>
</dbReference>
<dbReference type="EMBL" id="FQZF01000037">
    <property type="protein sequence ID" value="SHK22071.1"/>
    <property type="molecule type" value="Genomic_DNA"/>
</dbReference>
<dbReference type="GO" id="GO:0032259">
    <property type="term" value="P:methylation"/>
    <property type="evidence" value="ECO:0007669"/>
    <property type="project" value="UniProtKB-KW"/>
</dbReference>
<evidence type="ECO:0000256" key="3">
    <source>
        <dbReference type="ARBA" id="ARBA00022679"/>
    </source>
</evidence>
<name>A0A1M6QP81_9PROT</name>
<dbReference type="Gene3D" id="3.40.50.150">
    <property type="entry name" value="Vaccinia Virus protein VP39"/>
    <property type="match status" value="1"/>
</dbReference>
<sequence>MLLLRNLFRRIIRKGSLTIIGPGGEIHDVGRGLPSVTIRITNQATVRRLFVNPDLAVGEAYMDGSIIIEGGEIYSFLELCLANLGWGYGHWVRRGQAVLRRLGRRVSQYNPVTKARANVAHHYDLSDALYTLFLDSDRQYSCAYYTSLDDSIEQAQAQKKRHLTTKLLLRPGLKVLDIGSGWGGLALHMAQTASVDVTGVTLSTEQHAYAERRADEVGLADHVRFLLQDYRQVTGRYNRIVSVGMFEHVGIGHYREYFQKIRNLLTDDGVALLHTIGSAEGPSGANPWIHKYIFPGGYTPALSEIVPVIERAGLYITDVEVLRLHYAETLKAWRLRFAENRQSAAALYDERFCRMWEFYLAGCEAAFRHAGLVVFQIQLSKRVDTVPLIRDYITDWESQDSRQADAS</sequence>
<accession>A0A1M6QP81</accession>
<evidence type="ECO:0000259" key="7">
    <source>
        <dbReference type="Pfam" id="PF25371"/>
    </source>
</evidence>
<dbReference type="PANTHER" id="PTHR43667:SF1">
    <property type="entry name" value="CYCLOPROPANE-FATTY-ACYL-PHOSPHOLIPID SYNTHASE"/>
    <property type="match status" value="1"/>
</dbReference>